<dbReference type="EMBL" id="QZWG01000008">
    <property type="protein sequence ID" value="RZB98463.1"/>
    <property type="molecule type" value="Genomic_DNA"/>
</dbReference>
<proteinExistence type="inferred from homology"/>
<dbReference type="Proteomes" id="UP000289340">
    <property type="component" value="Chromosome 8"/>
</dbReference>
<dbReference type="Gene3D" id="3.90.245.10">
    <property type="entry name" value="Ribonucleoside hydrolase-like"/>
    <property type="match status" value="1"/>
</dbReference>
<dbReference type="InterPro" id="IPR036452">
    <property type="entry name" value="Ribo_hydro-like"/>
</dbReference>
<dbReference type="SUPFAM" id="SSF53590">
    <property type="entry name" value="Nucleoside hydrolase"/>
    <property type="match status" value="1"/>
</dbReference>
<evidence type="ECO:0000259" key="2">
    <source>
        <dbReference type="Pfam" id="PF01156"/>
    </source>
</evidence>
<gene>
    <name evidence="3" type="ORF">D0Y65_021418</name>
</gene>
<evidence type="ECO:0000313" key="4">
    <source>
        <dbReference type="Proteomes" id="UP000289340"/>
    </source>
</evidence>
<accession>A0A445JJ69</accession>
<reference evidence="3 4" key="1">
    <citation type="submission" date="2018-09" db="EMBL/GenBank/DDBJ databases">
        <title>A high-quality reference genome of wild soybean provides a powerful tool to mine soybean genomes.</title>
        <authorList>
            <person name="Xie M."/>
            <person name="Chung C.Y.L."/>
            <person name="Li M.-W."/>
            <person name="Wong F.-L."/>
            <person name="Chan T.-F."/>
            <person name="Lam H.-M."/>
        </authorList>
    </citation>
    <scope>NUCLEOTIDE SEQUENCE [LARGE SCALE GENOMIC DNA]</scope>
    <source>
        <strain evidence="4">cv. W05</strain>
        <tissue evidence="3">Hypocotyl of etiolated seedlings</tissue>
    </source>
</reference>
<dbReference type="Pfam" id="PF01156">
    <property type="entry name" value="IU_nuc_hydro"/>
    <property type="match status" value="1"/>
</dbReference>
<dbReference type="InterPro" id="IPR001910">
    <property type="entry name" value="Inosine/uridine_hydrolase_dom"/>
</dbReference>
<comment type="caution">
    <text evidence="3">The sequence shown here is derived from an EMBL/GenBank/DDBJ whole genome shotgun (WGS) entry which is preliminary data.</text>
</comment>
<dbReference type="PANTHER" id="PTHR46692">
    <property type="entry name" value="INOSINE-URIDINE PREFERRING NUCLEOSIDE HYDROLASE FAMILY PROTEIN"/>
    <property type="match status" value="1"/>
</dbReference>
<comment type="similarity">
    <text evidence="1">Belongs to the IUNH family.</text>
</comment>
<name>A0A445JJ69_GLYSO</name>
<keyword evidence="4" id="KW-1185">Reference proteome</keyword>
<dbReference type="PANTHER" id="PTHR46692:SF1">
    <property type="entry name" value="NUCLEOSIDE HYDROLASE 3-RELATED"/>
    <property type="match status" value="1"/>
</dbReference>
<organism evidence="3 4">
    <name type="scientific">Glycine soja</name>
    <name type="common">Wild soybean</name>
    <dbReference type="NCBI Taxonomy" id="3848"/>
    <lineage>
        <taxon>Eukaryota</taxon>
        <taxon>Viridiplantae</taxon>
        <taxon>Streptophyta</taxon>
        <taxon>Embryophyta</taxon>
        <taxon>Tracheophyta</taxon>
        <taxon>Spermatophyta</taxon>
        <taxon>Magnoliopsida</taxon>
        <taxon>eudicotyledons</taxon>
        <taxon>Gunneridae</taxon>
        <taxon>Pentapetalae</taxon>
        <taxon>rosids</taxon>
        <taxon>fabids</taxon>
        <taxon>Fabales</taxon>
        <taxon>Fabaceae</taxon>
        <taxon>Papilionoideae</taxon>
        <taxon>50 kb inversion clade</taxon>
        <taxon>NPAAA clade</taxon>
        <taxon>indigoferoid/millettioid clade</taxon>
        <taxon>Phaseoleae</taxon>
        <taxon>Glycine</taxon>
        <taxon>Glycine subgen. Soja</taxon>
    </lineage>
</organism>
<evidence type="ECO:0000313" key="3">
    <source>
        <dbReference type="EMBL" id="RZB98463.1"/>
    </source>
</evidence>
<sequence>MFGVENHFSYTTENSVKFGAHRDTDHRELKQPLAMEVWNSVLQRLKPRSKITVLANGPLTNLAKELYVVGGHISNNVNDKGDIFSVRSNQYAEFNMFLDPLVAKIVFESEVNITLIPLNIHRRVRSFLTIIGELHRTHEAVFSKHMLSRLYRLKQTHNRYQNMA</sequence>
<protein>
    <recommendedName>
        <fullName evidence="2">Inosine/uridine-preferring nucleoside hydrolase domain-containing protein</fullName>
    </recommendedName>
</protein>
<dbReference type="GO" id="GO:0016799">
    <property type="term" value="F:hydrolase activity, hydrolyzing N-glycosyl compounds"/>
    <property type="evidence" value="ECO:0007669"/>
    <property type="project" value="InterPro"/>
</dbReference>
<evidence type="ECO:0000256" key="1">
    <source>
        <dbReference type="ARBA" id="ARBA00009176"/>
    </source>
</evidence>
<dbReference type="AlphaFoldDB" id="A0A445JJ69"/>
<feature type="domain" description="Inosine/uridine-preferring nucleoside hydrolase" evidence="2">
    <location>
        <begin position="26"/>
        <end position="151"/>
    </location>
</feature>